<sequence length="96" mass="10981">MNFSNTLEKCRKHRKMSKKDLADRIGKSASYITLLEQGKREPNLGLVEDLCHALDIPTSVFMFLASQEQDLPFSDELTNKLESLMYQLIDDADTDI</sequence>
<gene>
    <name evidence="2" type="ORF">J0J18_17375</name>
</gene>
<evidence type="ECO:0000313" key="2">
    <source>
        <dbReference type="EMBL" id="MBN8123517.1"/>
    </source>
</evidence>
<evidence type="ECO:0000313" key="3">
    <source>
        <dbReference type="Proteomes" id="UP000664056"/>
    </source>
</evidence>
<dbReference type="Pfam" id="PF01381">
    <property type="entry name" value="HTH_3"/>
    <property type="match status" value="1"/>
</dbReference>
<dbReference type="RefSeq" id="WP_206622981.1">
    <property type="nucleotide sequence ID" value="NZ_JAFKOQ010000014.1"/>
</dbReference>
<proteinExistence type="predicted"/>
<dbReference type="GO" id="GO:0003677">
    <property type="term" value="F:DNA binding"/>
    <property type="evidence" value="ECO:0007669"/>
    <property type="project" value="InterPro"/>
</dbReference>
<dbReference type="PROSITE" id="PS50943">
    <property type="entry name" value="HTH_CROC1"/>
    <property type="match status" value="1"/>
</dbReference>
<name>A0AAW4HHF3_VIBVL</name>
<dbReference type="SUPFAM" id="SSF47413">
    <property type="entry name" value="lambda repressor-like DNA-binding domains"/>
    <property type="match status" value="1"/>
</dbReference>
<dbReference type="InterPro" id="IPR001387">
    <property type="entry name" value="Cro/C1-type_HTH"/>
</dbReference>
<dbReference type="CDD" id="cd00093">
    <property type="entry name" value="HTH_XRE"/>
    <property type="match status" value="1"/>
</dbReference>
<comment type="caution">
    <text evidence="2">The sequence shown here is derived from an EMBL/GenBank/DDBJ whole genome shotgun (WGS) entry which is preliminary data.</text>
</comment>
<protein>
    <submittedName>
        <fullName evidence="2">Helix-turn-helix transcriptional regulator</fullName>
    </submittedName>
</protein>
<dbReference type="InterPro" id="IPR010982">
    <property type="entry name" value="Lambda_DNA-bd_dom_sf"/>
</dbReference>
<dbReference type="SMART" id="SM00530">
    <property type="entry name" value="HTH_XRE"/>
    <property type="match status" value="1"/>
</dbReference>
<reference evidence="2" key="1">
    <citation type="submission" date="2021-03" db="EMBL/GenBank/DDBJ databases">
        <title>Study of the foodborne Vibrio vulnificus isolates from China.</title>
        <authorList>
            <person name="Zheng Z."/>
            <person name="Ye L."/>
        </authorList>
    </citation>
    <scope>NUCLEOTIDE SEQUENCE</scope>
    <source>
        <strain evidence="2">Vv1582</strain>
    </source>
</reference>
<accession>A0AAW4HHF3</accession>
<dbReference type="Proteomes" id="UP000664056">
    <property type="component" value="Unassembled WGS sequence"/>
</dbReference>
<dbReference type="Gene3D" id="1.10.260.40">
    <property type="entry name" value="lambda repressor-like DNA-binding domains"/>
    <property type="match status" value="1"/>
</dbReference>
<organism evidence="2 3">
    <name type="scientific">Vibrio vulnificus</name>
    <dbReference type="NCBI Taxonomy" id="672"/>
    <lineage>
        <taxon>Bacteria</taxon>
        <taxon>Pseudomonadati</taxon>
        <taxon>Pseudomonadota</taxon>
        <taxon>Gammaproteobacteria</taxon>
        <taxon>Vibrionales</taxon>
        <taxon>Vibrionaceae</taxon>
        <taxon>Vibrio</taxon>
    </lineage>
</organism>
<feature type="domain" description="HTH cro/C1-type" evidence="1">
    <location>
        <begin position="7"/>
        <end position="61"/>
    </location>
</feature>
<evidence type="ECO:0000259" key="1">
    <source>
        <dbReference type="PROSITE" id="PS50943"/>
    </source>
</evidence>
<dbReference type="AlphaFoldDB" id="A0AAW4HHF3"/>
<dbReference type="EMBL" id="JAFKOQ010000014">
    <property type="protein sequence ID" value="MBN8123517.1"/>
    <property type="molecule type" value="Genomic_DNA"/>
</dbReference>